<name>A0A919P1X7_9CELL</name>
<dbReference type="NCBIfam" id="TIGR02532">
    <property type="entry name" value="IV_pilin_GFxxxE"/>
    <property type="match status" value="1"/>
</dbReference>
<proteinExistence type="predicted"/>
<keyword evidence="3" id="KW-1185">Reference proteome</keyword>
<evidence type="ECO:0000256" key="1">
    <source>
        <dbReference type="SAM" id="Phobius"/>
    </source>
</evidence>
<evidence type="ECO:0000313" key="3">
    <source>
        <dbReference type="Proteomes" id="UP000632740"/>
    </source>
</evidence>
<comment type="caution">
    <text evidence="2">The sequence shown here is derived from an EMBL/GenBank/DDBJ whole genome shotgun (WGS) entry which is preliminary data.</text>
</comment>
<accession>A0A919P1X7</accession>
<gene>
    <name evidence="2" type="ORF">Cch01nite_11070</name>
</gene>
<dbReference type="InterPro" id="IPR045584">
    <property type="entry name" value="Pilin-like"/>
</dbReference>
<keyword evidence="1" id="KW-1133">Transmembrane helix</keyword>
<organism evidence="2 3">
    <name type="scientific">Cellulomonas chitinilytica</name>
    <dbReference type="NCBI Taxonomy" id="398759"/>
    <lineage>
        <taxon>Bacteria</taxon>
        <taxon>Bacillati</taxon>
        <taxon>Actinomycetota</taxon>
        <taxon>Actinomycetes</taxon>
        <taxon>Micrococcales</taxon>
        <taxon>Cellulomonadaceae</taxon>
        <taxon>Cellulomonas</taxon>
    </lineage>
</organism>
<dbReference type="InterPro" id="IPR012902">
    <property type="entry name" value="N_methyl_site"/>
</dbReference>
<sequence length="640" mass="65110">MQLPRRSQRRDQGFTLIELVVAMVVLGAMAAAVIGVIMTAQTKAVSNRNRVAAANLASRELDLVREQFATKTGPLELANAGLAVNPHHLPGGTDGQPLVVDGTGYTVRRSAQWNVGGNGASACEGGSLVSYPTLGVTVTVSWPNMGSTKPVVSTAQLAPPKKMGVATTDAFIASKVVDQDGKALSGMAVSATGGSVSTGYTDASGCAVIQVTPVAAGTVYTLRVVDSAYVDISSTPNPSKITGLVQPGTISSGADFTVGRAGTVTVRLVREDDVTLTDAQVAGSTITLVASQYSGASGATTKVVTGVTTTFTGMWPTTYGAYFGTTAPTTGYKAAPLPGGGSVQIDAKFEMARVEIDTLPAGAQKVFAYPSAAATKTCASGTGFSEVVSGVQSHLVLLPGKYDLFVQGTGYACSPGPTGVVLTSGDNDEQLWGTQTLRLTSVPAGGKVWAVDKALISPSTLTTCPTSLPAGAVALDVDAARNAPMDLPAGNWYVWLSSDTDVATAGTCLSYPDLISAVSLFYKTPVSRAWAASPLYATLTVTGIPASRFLLVSTSSTMTCSATTTTPSGASVLQAGPTGASGGNLFVTNALRPTSGTTTYYAYIWNKSSGSTNKCSGAGSFLVKPGTTSLTKDTGGGQVQ</sequence>
<dbReference type="SUPFAM" id="SSF54523">
    <property type="entry name" value="Pili subunits"/>
    <property type="match status" value="1"/>
</dbReference>
<dbReference type="AlphaFoldDB" id="A0A919P1X7"/>
<dbReference type="PROSITE" id="PS00409">
    <property type="entry name" value="PROKAR_NTER_METHYL"/>
    <property type="match status" value="1"/>
</dbReference>
<reference evidence="2" key="1">
    <citation type="submission" date="2021-01" db="EMBL/GenBank/DDBJ databases">
        <title>Whole genome shotgun sequence of Cellulomonas chitinilytica NBRC 110799.</title>
        <authorList>
            <person name="Komaki H."/>
            <person name="Tamura T."/>
        </authorList>
    </citation>
    <scope>NUCLEOTIDE SEQUENCE</scope>
    <source>
        <strain evidence="2">NBRC 110799</strain>
    </source>
</reference>
<dbReference type="Pfam" id="PF07963">
    <property type="entry name" value="N_methyl"/>
    <property type="match status" value="1"/>
</dbReference>
<protein>
    <recommendedName>
        <fullName evidence="4">Prepilin-type N-terminal cleavage/methylation domain-containing protein</fullName>
    </recommendedName>
</protein>
<keyword evidence="1" id="KW-0472">Membrane</keyword>
<evidence type="ECO:0000313" key="2">
    <source>
        <dbReference type="EMBL" id="GIG20383.1"/>
    </source>
</evidence>
<evidence type="ECO:0008006" key="4">
    <source>
        <dbReference type="Google" id="ProtNLM"/>
    </source>
</evidence>
<dbReference type="Proteomes" id="UP000632740">
    <property type="component" value="Unassembled WGS sequence"/>
</dbReference>
<feature type="transmembrane region" description="Helical" evidence="1">
    <location>
        <begin position="20"/>
        <end position="40"/>
    </location>
</feature>
<dbReference type="RefSeq" id="WP_203749691.1">
    <property type="nucleotide sequence ID" value="NZ_BONK01000003.1"/>
</dbReference>
<dbReference type="EMBL" id="BONK01000003">
    <property type="protein sequence ID" value="GIG20383.1"/>
    <property type="molecule type" value="Genomic_DNA"/>
</dbReference>
<keyword evidence="1" id="KW-0812">Transmembrane</keyword>